<evidence type="ECO:0000256" key="2">
    <source>
        <dbReference type="SAM" id="SignalP"/>
    </source>
</evidence>
<keyword evidence="4" id="KW-1185">Reference proteome</keyword>
<reference evidence="3" key="1">
    <citation type="journal article" date="2021" name="Sci. Adv.">
        <title>The American lobster genome reveals insights on longevity, neural, and immune adaptations.</title>
        <authorList>
            <person name="Polinski J.M."/>
            <person name="Zimin A.V."/>
            <person name="Clark K.F."/>
            <person name="Kohn A.B."/>
            <person name="Sadowski N."/>
            <person name="Timp W."/>
            <person name="Ptitsyn A."/>
            <person name="Khanna P."/>
            <person name="Romanova D.Y."/>
            <person name="Williams P."/>
            <person name="Greenwood S.J."/>
            <person name="Moroz L.L."/>
            <person name="Walt D.R."/>
            <person name="Bodnar A.G."/>
        </authorList>
    </citation>
    <scope>NUCLEOTIDE SEQUENCE</scope>
    <source>
        <strain evidence="3">GMGI-L3</strain>
    </source>
</reference>
<dbReference type="Proteomes" id="UP000747542">
    <property type="component" value="Unassembled WGS sequence"/>
</dbReference>
<evidence type="ECO:0000313" key="3">
    <source>
        <dbReference type="EMBL" id="KAG7169279.1"/>
    </source>
</evidence>
<dbReference type="AlphaFoldDB" id="A0A8J5MZH4"/>
<gene>
    <name evidence="3" type="ORF">Hamer_G022241</name>
</gene>
<feature type="region of interest" description="Disordered" evidence="1">
    <location>
        <begin position="299"/>
        <end position="338"/>
    </location>
</feature>
<protein>
    <submittedName>
        <fullName evidence="3">Uncharacterized protein</fullName>
    </submittedName>
</protein>
<evidence type="ECO:0000256" key="1">
    <source>
        <dbReference type="SAM" id="MobiDB-lite"/>
    </source>
</evidence>
<feature type="compositionally biased region" description="Basic and acidic residues" evidence="1">
    <location>
        <begin position="321"/>
        <end position="338"/>
    </location>
</feature>
<feature type="chain" id="PRO_5035153904" evidence="2">
    <location>
        <begin position="19"/>
        <end position="659"/>
    </location>
</feature>
<feature type="signal peptide" evidence="2">
    <location>
        <begin position="1"/>
        <end position="18"/>
    </location>
</feature>
<evidence type="ECO:0000313" key="4">
    <source>
        <dbReference type="Proteomes" id="UP000747542"/>
    </source>
</evidence>
<dbReference type="EMBL" id="JAHLQT010017535">
    <property type="protein sequence ID" value="KAG7169279.1"/>
    <property type="molecule type" value="Genomic_DNA"/>
</dbReference>
<name>A0A8J5MZH4_HOMAM</name>
<organism evidence="3 4">
    <name type="scientific">Homarus americanus</name>
    <name type="common">American lobster</name>
    <dbReference type="NCBI Taxonomy" id="6706"/>
    <lineage>
        <taxon>Eukaryota</taxon>
        <taxon>Metazoa</taxon>
        <taxon>Ecdysozoa</taxon>
        <taxon>Arthropoda</taxon>
        <taxon>Crustacea</taxon>
        <taxon>Multicrustacea</taxon>
        <taxon>Malacostraca</taxon>
        <taxon>Eumalacostraca</taxon>
        <taxon>Eucarida</taxon>
        <taxon>Decapoda</taxon>
        <taxon>Pleocyemata</taxon>
        <taxon>Astacidea</taxon>
        <taxon>Nephropoidea</taxon>
        <taxon>Nephropidae</taxon>
        <taxon>Homarus</taxon>
    </lineage>
</organism>
<feature type="compositionally biased region" description="Polar residues" evidence="1">
    <location>
        <begin position="308"/>
        <end position="320"/>
    </location>
</feature>
<keyword evidence="2" id="KW-0732">Signal</keyword>
<accession>A0A8J5MZH4</accession>
<proteinExistence type="predicted"/>
<comment type="caution">
    <text evidence="3">The sequence shown here is derived from an EMBL/GenBank/DDBJ whole genome shotgun (WGS) entry which is preliminary data.</text>
</comment>
<sequence length="659" mass="74071">MCRVLLMMVWAIVTPTSSYTHHSGDPRFYAYTHAASCPQHGFQTHTSVAHVHSTSCRTQGGVDAHTPFCREKKLGVEVDHVTQLLLRIPGECPSSSTPATIALTLQTVVASCVIQVNLTYLGEALQAELTRVWSLPHHHHPRPQPRLHLVLNTGHGSGSFSLAWGGVNQEGGGGLEVLARRHWGEKNNTWVSGATLSIQAGGNGEEHHLLNLTITSNIPSLPHRGWRQVVAHITPLRLVLEGEVTTRREESHQRMDITAEVRNLATGASFKLFSWDVTTLQASSGRQEEEHKASKNIGEKYLPDDHSGQGSPDTLSQLHTEASRVRESSAKPEPERQIQDLRQVITSDVLNMKTNMTVHETPSGGYIVRIHQDALPPFCPQLGWKLNQIFNFSRDFSGWEYVVSQWSWGNMVVKGEFGASPLQWYQKIFAFSLDQAAPLPSTHLVFDFRDFRKFIVQMKWPTLGAVLTASLTLSDDEYVLQVKEGNEFRGEQFERVLMKVCGEETPAGLAITWSLDSERTTTLLTAAASVLTRWRRLLHWIVHSTELQHLWEALAKELYLGKEKSSSSYRNGNIGDEPNERTVWAYMWAAAERLGVVKETLEGEGVLVNRERLWECSKMALRFWELLVTERQDECSVSYQVAAIVQDLTSRFSHILLKT</sequence>